<accession>A0A813TN10</accession>
<dbReference type="GO" id="GO:0008081">
    <property type="term" value="F:phosphoric diester hydrolase activity"/>
    <property type="evidence" value="ECO:0007669"/>
    <property type="project" value="InterPro"/>
</dbReference>
<dbReference type="PANTHER" id="PTHR13593">
    <property type="match status" value="1"/>
</dbReference>
<evidence type="ECO:0000313" key="3">
    <source>
        <dbReference type="Proteomes" id="UP000663879"/>
    </source>
</evidence>
<comment type="caution">
    <text evidence="2">The sequence shown here is derived from an EMBL/GenBank/DDBJ whole genome shotgun (WGS) entry which is preliminary data.</text>
</comment>
<reference evidence="2" key="1">
    <citation type="submission" date="2021-02" db="EMBL/GenBank/DDBJ databases">
        <authorList>
            <person name="Nowell W R."/>
        </authorList>
    </citation>
    <scope>NUCLEOTIDE SEQUENCE</scope>
    <source>
        <strain evidence="2">Ploen Becks lab</strain>
    </source>
</reference>
<keyword evidence="3" id="KW-1185">Reference proteome</keyword>
<dbReference type="PANTHER" id="PTHR13593:SF113">
    <property type="entry name" value="SI:DKEY-266F7.9"/>
    <property type="match status" value="1"/>
</dbReference>
<sequence>MEVSGHKWMSLLSDNLKLLNITIPGTHNSCAYACFMFAKCQKNSLLDQLNHGVRYIDVRCKHINDTFRLHHGLFDLNFNYDTGCIDVCIDFLRQNPTETIVVLVSTEHKPKNNKLDFDDVFMKYLEKTKEHWYLKEECPTLGECRGKLVLLRRFYTAKRPLGIDMSGWRFNQTTEVKNHPDFGLIIQDLCSTMASQKWTEIEKVLDHAKSNQNNNSIWYINYCSAEKWPIQPPRFISWKINPKLLQYLQQKYLSNQTNNDNNNKNPRTTFGIIITDFADNDLVQSIYKVNF</sequence>
<name>A0A813TN10_9BILA</name>
<dbReference type="AlphaFoldDB" id="A0A813TN10"/>
<dbReference type="SUPFAM" id="SSF51695">
    <property type="entry name" value="PLC-like phosphodiesterases"/>
    <property type="match status" value="1"/>
</dbReference>
<organism evidence="2 3">
    <name type="scientific">Brachionus calyciflorus</name>
    <dbReference type="NCBI Taxonomy" id="104777"/>
    <lineage>
        <taxon>Eukaryota</taxon>
        <taxon>Metazoa</taxon>
        <taxon>Spiralia</taxon>
        <taxon>Gnathifera</taxon>
        <taxon>Rotifera</taxon>
        <taxon>Eurotatoria</taxon>
        <taxon>Monogononta</taxon>
        <taxon>Pseudotrocha</taxon>
        <taxon>Ploima</taxon>
        <taxon>Brachionidae</taxon>
        <taxon>Brachionus</taxon>
    </lineage>
</organism>
<dbReference type="InterPro" id="IPR051057">
    <property type="entry name" value="PI-PLC_domain"/>
</dbReference>
<dbReference type="CDD" id="cd08586">
    <property type="entry name" value="PI-PLCc_BcPLC_like"/>
    <property type="match status" value="1"/>
</dbReference>
<dbReference type="Pfam" id="PF00388">
    <property type="entry name" value="PI-PLC-X"/>
    <property type="match status" value="1"/>
</dbReference>
<dbReference type="EMBL" id="CAJNOC010000866">
    <property type="protein sequence ID" value="CAF0811425.1"/>
    <property type="molecule type" value="Genomic_DNA"/>
</dbReference>
<dbReference type="GO" id="GO:0006629">
    <property type="term" value="P:lipid metabolic process"/>
    <property type="evidence" value="ECO:0007669"/>
    <property type="project" value="InterPro"/>
</dbReference>
<dbReference type="InterPro" id="IPR000909">
    <property type="entry name" value="PLipase_C_PInositol-sp_X_dom"/>
</dbReference>
<dbReference type="InterPro" id="IPR017946">
    <property type="entry name" value="PLC-like_Pdiesterase_TIM-brl"/>
</dbReference>
<dbReference type="Proteomes" id="UP000663879">
    <property type="component" value="Unassembled WGS sequence"/>
</dbReference>
<dbReference type="SMART" id="SM00148">
    <property type="entry name" value="PLCXc"/>
    <property type="match status" value="1"/>
</dbReference>
<evidence type="ECO:0000313" key="2">
    <source>
        <dbReference type="EMBL" id="CAF0811425.1"/>
    </source>
</evidence>
<proteinExistence type="predicted"/>
<evidence type="ECO:0000259" key="1">
    <source>
        <dbReference type="SMART" id="SM00148"/>
    </source>
</evidence>
<dbReference type="OrthoDB" id="1046782at2759"/>
<gene>
    <name evidence="2" type="ORF">OXX778_LOCUS6993</name>
</gene>
<feature type="domain" description="Phosphatidylinositol-specific phospholipase C X" evidence="1">
    <location>
        <begin position="13"/>
        <end position="153"/>
    </location>
</feature>
<dbReference type="Gene3D" id="3.20.20.190">
    <property type="entry name" value="Phosphatidylinositol (PI) phosphodiesterase"/>
    <property type="match status" value="1"/>
</dbReference>
<protein>
    <recommendedName>
        <fullName evidence="1">Phosphatidylinositol-specific phospholipase C X domain-containing protein</fullName>
    </recommendedName>
</protein>
<dbReference type="PROSITE" id="PS50007">
    <property type="entry name" value="PIPLC_X_DOMAIN"/>
    <property type="match status" value="1"/>
</dbReference>